<name>A0A6N1NRS4_9VIRU</name>
<sequence>MSITNSTKTNLVNSVNPINPPFKTLDQYIKAHTPDFLFSNLVAFHARRKELEKHWINSGIITQWHTKETTDNNNQICLINKALVRGDGKILSKIDQQYIPCDSCKHFAENVNGYLRGIEASGKYIYA</sequence>
<dbReference type="EMBL" id="MF405918">
    <property type="protein sequence ID" value="QKU34488.1"/>
    <property type="molecule type" value="Genomic_DNA"/>
</dbReference>
<reference evidence="1" key="1">
    <citation type="submission" date="2017-06" db="EMBL/GenBank/DDBJ databases">
        <authorList>
            <person name="Assis F.L."/>
            <person name="Abrahao J.S."/>
            <person name="Silva L."/>
            <person name="Khalil J.B."/>
            <person name="Rodrigues R."/>
            <person name="Silva L.S."/>
            <person name="Boratto P."/>
            <person name="Andrade M."/>
            <person name="Kroon E.G."/>
            <person name="Ribeiro B."/>
            <person name="Bergier I."/>
            <person name="Seligmann H."/>
            <person name="Ghigo E."/>
            <person name="Colson P."/>
            <person name="Levasseur A."/>
            <person name="Raoult D."/>
            <person name="Scola B.L."/>
        </authorList>
    </citation>
    <scope>NUCLEOTIDE SEQUENCE</scope>
    <source>
        <strain evidence="1">Deep ocean</strain>
    </source>
</reference>
<dbReference type="KEGG" id="vg:80517813"/>
<dbReference type="GeneID" id="80517813"/>
<reference evidence="1" key="2">
    <citation type="journal article" date="2018" name="Nat. Commun.">
        <title>Tailed giant Tupanvirus possesses the most complete translational apparatus of the known virosphere.</title>
        <authorList>
            <person name="Abrahao J."/>
            <person name="Silva L."/>
            <person name="Silva L.S."/>
            <person name="Khalil J.Y.B."/>
            <person name="Rodrigues R."/>
            <person name="Arantes T."/>
            <person name="Assis F."/>
            <person name="Boratto P."/>
            <person name="Andrade M."/>
            <person name="Kroon E.G."/>
            <person name="Ribeiro B."/>
            <person name="Bergier I."/>
            <person name="Seligmann H."/>
            <person name="Ghigo E."/>
            <person name="Colson P."/>
            <person name="Levasseur A."/>
            <person name="Kroemer G."/>
            <person name="Raoult D."/>
            <person name="La Scola B."/>
        </authorList>
    </citation>
    <scope>NUCLEOTIDE SEQUENCE [LARGE SCALE GENOMIC DNA]</scope>
    <source>
        <strain evidence="1">Deep ocean</strain>
    </source>
</reference>
<organism evidence="1">
    <name type="scientific">Tupanvirus deep ocean</name>
    <dbReference type="NCBI Taxonomy" id="2126984"/>
    <lineage>
        <taxon>Viruses</taxon>
        <taxon>Varidnaviria</taxon>
        <taxon>Bamfordvirae</taxon>
        <taxon>Nucleocytoviricota</taxon>
        <taxon>Megaviricetes</taxon>
        <taxon>Imitervirales</taxon>
        <taxon>Mimiviridae</taxon>
        <taxon>Megamimivirinae</taxon>
        <taxon>Tupanvirus</taxon>
        <taxon>Tupanvirus altamarinense</taxon>
    </lineage>
</organism>
<proteinExistence type="predicted"/>
<evidence type="ECO:0000313" key="1">
    <source>
        <dbReference type="EMBL" id="QKU34488.1"/>
    </source>
</evidence>
<accession>A0A6N1NRS4</accession>
<protein>
    <submittedName>
        <fullName evidence="1">Putative ORFan</fullName>
    </submittedName>
</protein>
<dbReference type="RefSeq" id="YP_010781122.1">
    <property type="nucleotide sequence ID" value="NC_075038.1"/>
</dbReference>